<evidence type="ECO:0000313" key="3">
    <source>
        <dbReference type="EMBL" id="RGS35962.1"/>
    </source>
</evidence>
<dbReference type="Gene3D" id="1.10.1200.10">
    <property type="entry name" value="ACP-like"/>
    <property type="match status" value="1"/>
</dbReference>
<evidence type="ECO:0000313" key="2">
    <source>
        <dbReference type="EMBL" id="MDE8696108.1"/>
    </source>
</evidence>
<proteinExistence type="predicted"/>
<comment type="caution">
    <text evidence="3">The sequence shown here is derived from an EMBL/GenBank/DDBJ whole genome shotgun (WGS) entry which is preliminary data.</text>
</comment>
<dbReference type="EMBL" id="QRVJ01000012">
    <property type="protein sequence ID" value="RGS35962.1"/>
    <property type="molecule type" value="Genomic_DNA"/>
</dbReference>
<dbReference type="InterPro" id="IPR009081">
    <property type="entry name" value="PP-bd_ACP"/>
</dbReference>
<dbReference type="SUPFAM" id="SSF47336">
    <property type="entry name" value="ACP-like"/>
    <property type="match status" value="1"/>
</dbReference>
<organism evidence="3 4">
    <name type="scientific">Bacteroides cellulosilyticus</name>
    <dbReference type="NCBI Taxonomy" id="246787"/>
    <lineage>
        <taxon>Bacteria</taxon>
        <taxon>Pseudomonadati</taxon>
        <taxon>Bacteroidota</taxon>
        <taxon>Bacteroidia</taxon>
        <taxon>Bacteroidales</taxon>
        <taxon>Bacteroidaceae</taxon>
        <taxon>Bacteroides</taxon>
    </lineage>
</organism>
<dbReference type="Proteomes" id="UP001221924">
    <property type="component" value="Unassembled WGS sequence"/>
</dbReference>
<dbReference type="AlphaFoldDB" id="A0A120A0V5"/>
<dbReference type="Proteomes" id="UP000283341">
    <property type="component" value="Unassembled WGS sequence"/>
</dbReference>
<evidence type="ECO:0000313" key="4">
    <source>
        <dbReference type="Proteomes" id="UP000283341"/>
    </source>
</evidence>
<sequence>MEKFVNCFFELLDDTDKSLITSDTVFKELEEWTSILALSLIAMVDEVYDVTLDTDDIRDANTLEDLYRAIQQKM</sequence>
<dbReference type="Pfam" id="PF00550">
    <property type="entry name" value="PP-binding"/>
    <property type="match status" value="1"/>
</dbReference>
<protein>
    <submittedName>
        <fullName evidence="3">Acyl carrier protein</fullName>
    </submittedName>
    <submittedName>
        <fullName evidence="2">Phosphopantetheine-binding protein</fullName>
    </submittedName>
</protein>
<feature type="domain" description="Carrier" evidence="1">
    <location>
        <begin position="7"/>
        <end position="70"/>
    </location>
</feature>
<evidence type="ECO:0000259" key="1">
    <source>
        <dbReference type="Pfam" id="PF00550"/>
    </source>
</evidence>
<dbReference type="EMBL" id="JARFID010000021">
    <property type="protein sequence ID" value="MDE8696108.1"/>
    <property type="molecule type" value="Genomic_DNA"/>
</dbReference>
<reference evidence="2" key="2">
    <citation type="submission" date="2023-03" db="EMBL/GenBank/DDBJ databases">
        <title>DFI Biobank Strains.</title>
        <authorList>
            <person name="Mostad J."/>
            <person name="Paddock L."/>
            <person name="Medina S."/>
            <person name="Waligurski E."/>
            <person name="Barat B."/>
            <person name="Smith R."/>
            <person name="Burgo V."/>
            <person name="Metcalfe C."/>
            <person name="Woodson C."/>
            <person name="Sundararajan A."/>
            <person name="Ramaswamy R."/>
            <person name="Lin H."/>
            <person name="Pamer E.G."/>
        </authorList>
    </citation>
    <scope>NUCLEOTIDE SEQUENCE</scope>
    <source>
        <strain evidence="2">DFI.9.5</strain>
    </source>
</reference>
<reference evidence="3 4" key="1">
    <citation type="submission" date="2018-08" db="EMBL/GenBank/DDBJ databases">
        <title>A genome reference for cultivated species of the human gut microbiota.</title>
        <authorList>
            <person name="Zou Y."/>
            <person name="Xue W."/>
            <person name="Luo G."/>
        </authorList>
    </citation>
    <scope>NUCLEOTIDE SEQUENCE [LARGE SCALE GENOMIC DNA]</scope>
    <source>
        <strain evidence="3 4">AF22-3AC</strain>
    </source>
</reference>
<accession>A0A120A0V5</accession>
<dbReference type="InterPro" id="IPR036736">
    <property type="entry name" value="ACP-like_sf"/>
</dbReference>
<dbReference type="RefSeq" id="WP_060408434.1">
    <property type="nucleotide sequence ID" value="NZ_CABMLT010000026.1"/>
</dbReference>
<name>A0A120A0V5_9BACE</name>
<gene>
    <name evidence="3" type="ORF">DWX97_15035</name>
    <name evidence="2" type="ORF">PZH42_18510</name>
</gene>